<gene>
    <name evidence="8" type="ORF">BJX63DRAFT_438599</name>
</gene>
<keyword evidence="2" id="KW-0285">Flavoprotein</keyword>
<evidence type="ECO:0000256" key="3">
    <source>
        <dbReference type="ARBA" id="ARBA00022827"/>
    </source>
</evidence>
<dbReference type="PRINTS" id="PR00420">
    <property type="entry name" value="RNGMNOXGNASE"/>
</dbReference>
<comment type="similarity">
    <text evidence="1">Belongs to the paxM FAD-dependent monooxygenase family.</text>
</comment>
<dbReference type="SUPFAM" id="SSF51905">
    <property type="entry name" value="FAD/NAD(P)-binding domain"/>
    <property type="match status" value="1"/>
</dbReference>
<organism evidence="8 9">
    <name type="scientific">Aspergillus granulosus</name>
    <dbReference type="NCBI Taxonomy" id="176169"/>
    <lineage>
        <taxon>Eukaryota</taxon>
        <taxon>Fungi</taxon>
        <taxon>Dikarya</taxon>
        <taxon>Ascomycota</taxon>
        <taxon>Pezizomycotina</taxon>
        <taxon>Eurotiomycetes</taxon>
        <taxon>Eurotiomycetidae</taxon>
        <taxon>Eurotiales</taxon>
        <taxon>Aspergillaceae</taxon>
        <taxon>Aspergillus</taxon>
        <taxon>Aspergillus subgen. Nidulantes</taxon>
    </lineage>
</organism>
<dbReference type="InterPro" id="IPR036188">
    <property type="entry name" value="FAD/NAD-bd_sf"/>
</dbReference>
<dbReference type="EMBL" id="JBFXLT010000271">
    <property type="protein sequence ID" value="KAL2801669.1"/>
    <property type="molecule type" value="Genomic_DNA"/>
</dbReference>
<evidence type="ECO:0000313" key="9">
    <source>
        <dbReference type="Proteomes" id="UP001610334"/>
    </source>
</evidence>
<evidence type="ECO:0000256" key="1">
    <source>
        <dbReference type="ARBA" id="ARBA00007992"/>
    </source>
</evidence>
<protein>
    <recommendedName>
        <fullName evidence="7">FAD-binding domain-containing protein</fullName>
    </recommendedName>
</protein>
<keyword evidence="6" id="KW-0812">Transmembrane</keyword>
<dbReference type="PANTHER" id="PTHR13789:SF314">
    <property type="entry name" value="FAD-BINDING DOMAIN-CONTAINING PROTEIN"/>
    <property type="match status" value="1"/>
</dbReference>
<keyword evidence="4" id="KW-0560">Oxidoreductase</keyword>
<accession>A0ABR4GRH0</accession>
<keyword evidence="3" id="KW-0274">FAD</keyword>
<comment type="caution">
    <text evidence="8">The sequence shown here is derived from an EMBL/GenBank/DDBJ whole genome shotgun (WGS) entry which is preliminary data.</text>
</comment>
<reference evidence="8 9" key="1">
    <citation type="submission" date="2024-07" db="EMBL/GenBank/DDBJ databases">
        <title>Section-level genome sequencing and comparative genomics of Aspergillus sections Usti and Cavernicolus.</title>
        <authorList>
            <consortium name="Lawrence Berkeley National Laboratory"/>
            <person name="Nybo J.L."/>
            <person name="Vesth T.C."/>
            <person name="Theobald S."/>
            <person name="Frisvad J.C."/>
            <person name="Larsen T.O."/>
            <person name="Kjaerboelling I."/>
            <person name="Rothschild-Mancinelli K."/>
            <person name="Lyhne E.K."/>
            <person name="Kogle M.E."/>
            <person name="Barry K."/>
            <person name="Clum A."/>
            <person name="Na H."/>
            <person name="Ledsgaard L."/>
            <person name="Lin J."/>
            <person name="Lipzen A."/>
            <person name="Kuo A."/>
            <person name="Riley R."/>
            <person name="Mondo S."/>
            <person name="Labutti K."/>
            <person name="Haridas S."/>
            <person name="Pangalinan J."/>
            <person name="Salamov A.A."/>
            <person name="Simmons B.A."/>
            <person name="Magnuson J.K."/>
            <person name="Chen J."/>
            <person name="Drula E."/>
            <person name="Henrissat B."/>
            <person name="Wiebenga A."/>
            <person name="Lubbers R.J."/>
            <person name="Gomes A.C."/>
            <person name="Makela M.R."/>
            <person name="Stajich J."/>
            <person name="Grigoriev I.V."/>
            <person name="Mortensen U.H."/>
            <person name="De Vries R.P."/>
            <person name="Baker S.E."/>
            <person name="Andersen M.R."/>
        </authorList>
    </citation>
    <scope>NUCLEOTIDE SEQUENCE [LARGE SCALE GENOMIC DNA]</scope>
    <source>
        <strain evidence="8 9">CBS 588.65</strain>
    </source>
</reference>
<dbReference type="Pfam" id="PF01494">
    <property type="entry name" value="FAD_binding_3"/>
    <property type="match status" value="1"/>
</dbReference>
<evidence type="ECO:0000256" key="6">
    <source>
        <dbReference type="SAM" id="Phobius"/>
    </source>
</evidence>
<feature type="domain" description="FAD-binding" evidence="7">
    <location>
        <begin position="13"/>
        <end position="363"/>
    </location>
</feature>
<evidence type="ECO:0000259" key="7">
    <source>
        <dbReference type="Pfam" id="PF01494"/>
    </source>
</evidence>
<evidence type="ECO:0000256" key="4">
    <source>
        <dbReference type="ARBA" id="ARBA00023002"/>
    </source>
</evidence>
<evidence type="ECO:0000256" key="5">
    <source>
        <dbReference type="ARBA" id="ARBA00023033"/>
    </source>
</evidence>
<keyword evidence="9" id="KW-1185">Reference proteome</keyword>
<keyword evidence="6" id="KW-0472">Membrane</keyword>
<evidence type="ECO:0000313" key="8">
    <source>
        <dbReference type="EMBL" id="KAL2801669.1"/>
    </source>
</evidence>
<feature type="transmembrane region" description="Helical" evidence="6">
    <location>
        <begin position="12"/>
        <end position="30"/>
    </location>
</feature>
<dbReference type="PANTHER" id="PTHR13789">
    <property type="entry name" value="MONOOXYGENASE"/>
    <property type="match status" value="1"/>
</dbReference>
<dbReference type="Gene3D" id="3.50.50.60">
    <property type="entry name" value="FAD/NAD(P)-binding domain"/>
    <property type="match status" value="1"/>
</dbReference>
<proteinExistence type="inferred from homology"/>
<name>A0ABR4GRH0_9EURO</name>
<sequence>MNPEGMNLGASLDIAVVGGGIAGLAAALYLQQSGHRITIFERSPLFKEAGFAVSIAPNGTKVLTALEFDYERAKAVDCHKIDVNCGITLKPIVDIPLKDHLKRWGDRWVVLYRPDLHKELVRLASTEAASDPQITMRLGARVVKTEINTGTLFFEDGTSFTADLIVGADGENSVVKEDKGWSMNPNASKLLKSPIRVCRSVTPTEMFMRDELLGPFIQSRKHHLSAFTDGNRVLTWWACGDGQLQDLEAGYPVAQRHEHGPEESRRILLDQYKGFHPTIKRALGIVESSSDWDINFTSTPLCWTAGKAVLIGDAVHSMFPTTGQGACQCLEDAAALGILLSRLASSSDLSRRLELFQELRSNRVVEIHALSSVLLGREAQLGEHIRGVLPEGRVLGGPLDHLDITNG</sequence>
<keyword evidence="6" id="KW-1133">Transmembrane helix</keyword>
<dbReference type="Proteomes" id="UP001610334">
    <property type="component" value="Unassembled WGS sequence"/>
</dbReference>
<dbReference type="InterPro" id="IPR050493">
    <property type="entry name" value="FAD-dep_Monooxygenase_BioMet"/>
</dbReference>
<evidence type="ECO:0000256" key="2">
    <source>
        <dbReference type="ARBA" id="ARBA00022630"/>
    </source>
</evidence>
<keyword evidence="5" id="KW-0503">Monooxygenase</keyword>
<dbReference type="InterPro" id="IPR002938">
    <property type="entry name" value="FAD-bd"/>
</dbReference>